<dbReference type="InterPro" id="IPR018649">
    <property type="entry name" value="SHOCT"/>
</dbReference>
<evidence type="ECO:0000259" key="2">
    <source>
        <dbReference type="Pfam" id="PF09851"/>
    </source>
</evidence>
<proteinExistence type="predicted"/>
<gene>
    <name evidence="3" type="ORF">DFR27_0642</name>
</gene>
<protein>
    <submittedName>
        <fullName evidence="3">Putative oligomerization/nucleic acid binding protein</fullName>
    </submittedName>
</protein>
<feature type="domain" description="SHOCT" evidence="2">
    <location>
        <begin position="144"/>
        <end position="170"/>
    </location>
</feature>
<keyword evidence="1" id="KW-0732">Signal</keyword>
<evidence type="ECO:0000313" key="3">
    <source>
        <dbReference type="EMBL" id="RMA82688.1"/>
    </source>
</evidence>
<organism evidence="3 4">
    <name type="scientific">Umboniibacter marinipuniceus</name>
    <dbReference type="NCBI Taxonomy" id="569599"/>
    <lineage>
        <taxon>Bacteria</taxon>
        <taxon>Pseudomonadati</taxon>
        <taxon>Pseudomonadota</taxon>
        <taxon>Gammaproteobacteria</taxon>
        <taxon>Cellvibrionales</taxon>
        <taxon>Cellvibrionaceae</taxon>
        <taxon>Umboniibacter</taxon>
    </lineage>
</organism>
<dbReference type="Proteomes" id="UP000267187">
    <property type="component" value="Unassembled WGS sequence"/>
</dbReference>
<comment type="caution">
    <text evidence="3">The sequence shown here is derived from an EMBL/GenBank/DDBJ whole genome shotgun (WGS) entry which is preliminary data.</text>
</comment>
<keyword evidence="4" id="KW-1185">Reference proteome</keyword>
<reference evidence="3 4" key="1">
    <citation type="submission" date="2018-10" db="EMBL/GenBank/DDBJ databases">
        <title>Genomic Encyclopedia of Type Strains, Phase IV (KMG-IV): sequencing the most valuable type-strain genomes for metagenomic binning, comparative biology and taxonomic classification.</title>
        <authorList>
            <person name="Goeker M."/>
        </authorList>
    </citation>
    <scope>NUCLEOTIDE SEQUENCE [LARGE SCALE GENOMIC DNA]</scope>
    <source>
        <strain evidence="3 4">DSM 25080</strain>
    </source>
</reference>
<dbReference type="RefSeq" id="WP_121876002.1">
    <property type="nucleotide sequence ID" value="NZ_REFJ01000001.1"/>
</dbReference>
<feature type="chain" id="PRO_5017947430" evidence="1">
    <location>
        <begin position="29"/>
        <end position="172"/>
    </location>
</feature>
<dbReference type="Pfam" id="PF09851">
    <property type="entry name" value="SHOCT"/>
    <property type="match status" value="1"/>
</dbReference>
<evidence type="ECO:0000313" key="4">
    <source>
        <dbReference type="Proteomes" id="UP000267187"/>
    </source>
</evidence>
<dbReference type="AlphaFoldDB" id="A0A3M0AIZ2"/>
<accession>A0A3M0AIZ2</accession>
<evidence type="ECO:0000256" key="1">
    <source>
        <dbReference type="SAM" id="SignalP"/>
    </source>
</evidence>
<dbReference type="EMBL" id="REFJ01000001">
    <property type="protein sequence ID" value="RMA82688.1"/>
    <property type="molecule type" value="Genomic_DNA"/>
</dbReference>
<name>A0A3M0AIZ2_9GAMM</name>
<sequence>MIALVTKFFTTNALIISGILLMTSCGGATPIQKASDSNSGFDGAFYDGESVEVSENSSGAEEYRLFHHDDVGFQNMVAVRQQAENRANQFCGQRNLASRTIREQASTPPFILGNFARIEIIFVCEEPELVRLSVEQHESDKWETLETLANLRDRGVITEEEFEVEKAKILSQ</sequence>
<feature type="signal peptide" evidence="1">
    <location>
        <begin position="1"/>
        <end position="28"/>
    </location>
</feature>
<dbReference type="OrthoDB" id="6064963at2"/>
<dbReference type="PROSITE" id="PS51257">
    <property type="entry name" value="PROKAR_LIPOPROTEIN"/>
    <property type="match status" value="1"/>
</dbReference>